<name>A0A852YYY3_9ACTN</name>
<dbReference type="RefSeq" id="WP_179536279.1">
    <property type="nucleotide sequence ID" value="NZ_JACBYW010000006.1"/>
</dbReference>
<organism evidence="1 2">
    <name type="scientific">Actinopolyspora biskrensis</name>
    <dbReference type="NCBI Taxonomy" id="1470178"/>
    <lineage>
        <taxon>Bacteria</taxon>
        <taxon>Bacillati</taxon>
        <taxon>Actinomycetota</taxon>
        <taxon>Actinomycetes</taxon>
        <taxon>Actinopolysporales</taxon>
        <taxon>Actinopolysporaceae</taxon>
        <taxon>Actinopolyspora</taxon>
    </lineage>
</organism>
<keyword evidence="2" id="KW-1185">Reference proteome</keyword>
<evidence type="ECO:0000313" key="1">
    <source>
        <dbReference type="EMBL" id="NYH80284.1"/>
    </source>
</evidence>
<comment type="caution">
    <text evidence="1">The sequence shown here is derived from an EMBL/GenBank/DDBJ whole genome shotgun (WGS) entry which is preliminary data.</text>
</comment>
<sequence>MSITSWSAVRHEGALDVDDLLDRRTRVGVVARDREAALPAGREALGGERSTRRTCPG</sequence>
<protein>
    <submittedName>
        <fullName evidence="1">Glycerol-3-phosphate dehydrogenase</fullName>
    </submittedName>
</protein>
<gene>
    <name evidence="1" type="ORF">FHR84_003633</name>
</gene>
<accession>A0A852YYY3</accession>
<dbReference type="EMBL" id="JACBYW010000006">
    <property type="protein sequence ID" value="NYH80284.1"/>
    <property type="molecule type" value="Genomic_DNA"/>
</dbReference>
<evidence type="ECO:0000313" key="2">
    <source>
        <dbReference type="Proteomes" id="UP000548304"/>
    </source>
</evidence>
<dbReference type="AlphaFoldDB" id="A0A852YYY3"/>
<reference evidence="1 2" key="1">
    <citation type="submission" date="2020-07" db="EMBL/GenBank/DDBJ databases">
        <title>Genomic Encyclopedia of Type Strains, Phase III (KMG-III): the genomes of soil and plant-associated and newly described type strains.</title>
        <authorList>
            <person name="Whitman W."/>
        </authorList>
    </citation>
    <scope>NUCLEOTIDE SEQUENCE [LARGE SCALE GENOMIC DNA]</scope>
    <source>
        <strain evidence="1 2">CECT 8576</strain>
    </source>
</reference>
<proteinExistence type="predicted"/>
<dbReference type="Proteomes" id="UP000548304">
    <property type="component" value="Unassembled WGS sequence"/>
</dbReference>